<gene>
    <name evidence="8" type="ORF">PIB30_069598</name>
</gene>
<evidence type="ECO:0000256" key="2">
    <source>
        <dbReference type="ARBA" id="ARBA00022723"/>
    </source>
</evidence>
<keyword evidence="4" id="KW-0636">Prenylation</keyword>
<evidence type="ECO:0000259" key="7">
    <source>
        <dbReference type="PROSITE" id="PS50846"/>
    </source>
</evidence>
<evidence type="ECO:0000256" key="4">
    <source>
        <dbReference type="ARBA" id="ARBA00023289"/>
    </source>
</evidence>
<reference evidence="8 9" key="1">
    <citation type="journal article" date="2023" name="Plants (Basel)">
        <title>Bridging the Gap: Combining Genomics and Transcriptomics Approaches to Understand Stylosanthes scabra, an Orphan Legume from the Brazilian Caatinga.</title>
        <authorList>
            <person name="Ferreira-Neto J.R.C."/>
            <person name="da Silva M.D."/>
            <person name="Binneck E."/>
            <person name="de Melo N.F."/>
            <person name="da Silva R.H."/>
            <person name="de Melo A.L.T.M."/>
            <person name="Pandolfi V."/>
            <person name="Bustamante F.O."/>
            <person name="Brasileiro-Vidal A.C."/>
            <person name="Benko-Iseppon A.M."/>
        </authorList>
    </citation>
    <scope>NUCLEOTIDE SEQUENCE [LARGE SCALE GENOMIC DNA]</scope>
    <source>
        <tissue evidence="8">Leaves</tissue>
    </source>
</reference>
<dbReference type="SUPFAM" id="SSF55008">
    <property type="entry name" value="HMA, heavy metal-associated domain"/>
    <property type="match status" value="1"/>
</dbReference>
<dbReference type="PANTHER" id="PTHR45868">
    <property type="entry name" value="HEAVY METAL-ASSOCIATED ISOPRENYLATED PLANT PROTEIN 33-RELATED"/>
    <property type="match status" value="1"/>
</dbReference>
<evidence type="ECO:0000256" key="5">
    <source>
        <dbReference type="ARBA" id="ARBA00024045"/>
    </source>
</evidence>
<evidence type="ECO:0000256" key="3">
    <source>
        <dbReference type="ARBA" id="ARBA00023288"/>
    </source>
</evidence>
<dbReference type="Pfam" id="PF00403">
    <property type="entry name" value="HMA"/>
    <property type="match status" value="1"/>
</dbReference>
<evidence type="ECO:0000256" key="1">
    <source>
        <dbReference type="ARBA" id="ARBA00022481"/>
    </source>
</evidence>
<sequence>ICVILKVHLECCEACSRRVNRRLRKVKGVMDVKIDREEGLVTVFGDADSSELMEAIKKVGGKKAEIFVQPEDQPTEPSCTCQEKIIPDDSDNGSACAEFGEDDVPLPLSFGDHGASLGFNNNVASNASYHHYPHNNASYHHYPENNGGGGGGYFQGTGIPVPADARFGNDYNDCIPHPPPMGHVRPQQPPYQNSYYHYHHHHHDANGCTIS</sequence>
<evidence type="ECO:0000313" key="8">
    <source>
        <dbReference type="EMBL" id="MED6198763.1"/>
    </source>
</evidence>
<dbReference type="InterPro" id="IPR036163">
    <property type="entry name" value="HMA_dom_sf"/>
</dbReference>
<feature type="non-terminal residue" evidence="8">
    <location>
        <position position="1"/>
    </location>
</feature>
<accession>A0ABU6XP41</accession>
<dbReference type="EMBL" id="JASCZI010212216">
    <property type="protein sequence ID" value="MED6198763.1"/>
    <property type="molecule type" value="Genomic_DNA"/>
</dbReference>
<evidence type="ECO:0000256" key="6">
    <source>
        <dbReference type="SAM" id="MobiDB-lite"/>
    </source>
</evidence>
<keyword evidence="9" id="KW-1185">Reference proteome</keyword>
<dbReference type="CDD" id="cd00371">
    <property type="entry name" value="HMA"/>
    <property type="match status" value="1"/>
</dbReference>
<dbReference type="Proteomes" id="UP001341840">
    <property type="component" value="Unassembled WGS sequence"/>
</dbReference>
<name>A0ABU6XP41_9FABA</name>
<keyword evidence="1" id="KW-0488">Methylation</keyword>
<organism evidence="8 9">
    <name type="scientific">Stylosanthes scabra</name>
    <dbReference type="NCBI Taxonomy" id="79078"/>
    <lineage>
        <taxon>Eukaryota</taxon>
        <taxon>Viridiplantae</taxon>
        <taxon>Streptophyta</taxon>
        <taxon>Embryophyta</taxon>
        <taxon>Tracheophyta</taxon>
        <taxon>Spermatophyta</taxon>
        <taxon>Magnoliopsida</taxon>
        <taxon>eudicotyledons</taxon>
        <taxon>Gunneridae</taxon>
        <taxon>Pentapetalae</taxon>
        <taxon>rosids</taxon>
        <taxon>fabids</taxon>
        <taxon>Fabales</taxon>
        <taxon>Fabaceae</taxon>
        <taxon>Papilionoideae</taxon>
        <taxon>50 kb inversion clade</taxon>
        <taxon>dalbergioids sensu lato</taxon>
        <taxon>Dalbergieae</taxon>
        <taxon>Pterocarpus clade</taxon>
        <taxon>Stylosanthes</taxon>
    </lineage>
</organism>
<feature type="region of interest" description="Disordered" evidence="6">
    <location>
        <begin position="179"/>
        <end position="198"/>
    </location>
</feature>
<evidence type="ECO:0000313" key="9">
    <source>
        <dbReference type="Proteomes" id="UP001341840"/>
    </source>
</evidence>
<dbReference type="PROSITE" id="PS50846">
    <property type="entry name" value="HMA_2"/>
    <property type="match status" value="1"/>
</dbReference>
<comment type="caution">
    <text evidence="8">The sequence shown here is derived from an EMBL/GenBank/DDBJ whole genome shotgun (WGS) entry which is preliminary data.</text>
</comment>
<keyword evidence="3" id="KW-0449">Lipoprotein</keyword>
<proteinExistence type="inferred from homology"/>
<comment type="similarity">
    <text evidence="5">Belongs to the HIPP family.</text>
</comment>
<dbReference type="Gene3D" id="3.30.70.100">
    <property type="match status" value="1"/>
</dbReference>
<feature type="domain" description="HMA" evidence="7">
    <location>
        <begin position="1"/>
        <end position="64"/>
    </location>
</feature>
<protein>
    <recommendedName>
        <fullName evidence="7">HMA domain-containing protein</fullName>
    </recommendedName>
</protein>
<keyword evidence="2" id="KW-0479">Metal-binding</keyword>
<dbReference type="InterPro" id="IPR006121">
    <property type="entry name" value="HMA_dom"/>
</dbReference>
<dbReference type="PANTHER" id="PTHR45868:SF93">
    <property type="entry name" value="OS12G0144600 PROTEIN"/>
    <property type="match status" value="1"/>
</dbReference>